<dbReference type="InterPro" id="IPR000782">
    <property type="entry name" value="FAS1_domain"/>
</dbReference>
<accession>A0A0X8X1K2</accession>
<dbReference type="AlphaFoldDB" id="A0A0X8X1K2"/>
<dbReference type="InterPro" id="IPR036378">
    <property type="entry name" value="FAS1_dom_sf"/>
</dbReference>
<protein>
    <submittedName>
        <fullName evidence="1">Fasciclin domain protein</fullName>
    </submittedName>
</protein>
<dbReference type="PROSITE" id="PS50213">
    <property type="entry name" value="FAS1"/>
    <property type="match status" value="1"/>
</dbReference>
<reference evidence="1 2" key="1">
    <citation type="submission" date="2015-12" db="EMBL/GenBank/DDBJ databases">
        <title>Genome sequence of Mucilaginibacter gotjawali.</title>
        <authorList>
            <person name="Lee J.S."/>
            <person name="Lee K.C."/>
            <person name="Kim K.K."/>
            <person name="Lee B.W."/>
        </authorList>
    </citation>
    <scope>NUCLEOTIDE SEQUENCE [LARGE SCALE GENOMIC DNA]</scope>
    <source>
        <strain evidence="1 2">SA3-7</strain>
    </source>
</reference>
<proteinExistence type="predicted"/>
<keyword evidence="2" id="KW-1185">Reference proteome</keyword>
<dbReference type="SMART" id="SM00554">
    <property type="entry name" value="FAS1"/>
    <property type="match status" value="1"/>
</dbReference>
<dbReference type="SUPFAM" id="SSF82153">
    <property type="entry name" value="FAS1 domain"/>
    <property type="match status" value="1"/>
</dbReference>
<dbReference type="RefSeq" id="WP_096351723.1">
    <property type="nucleotide sequence ID" value="NZ_AP017313.1"/>
</dbReference>
<dbReference type="PANTHER" id="PTHR10900">
    <property type="entry name" value="PERIOSTIN-RELATED"/>
    <property type="match status" value="1"/>
</dbReference>
<name>A0A0X8X1K2_9SPHI</name>
<dbReference type="Proteomes" id="UP000218263">
    <property type="component" value="Chromosome"/>
</dbReference>
<dbReference type="PANTHER" id="PTHR10900:SF77">
    <property type="entry name" value="FI19380P1"/>
    <property type="match status" value="1"/>
</dbReference>
<gene>
    <name evidence="1" type="ORF">MgSA37_02131</name>
</gene>
<dbReference type="OrthoDB" id="1144324at2"/>
<evidence type="ECO:0000313" key="1">
    <source>
        <dbReference type="EMBL" id="BAU53960.1"/>
    </source>
</evidence>
<organism evidence="1 2">
    <name type="scientific">Mucilaginibacter gotjawali</name>
    <dbReference type="NCBI Taxonomy" id="1550579"/>
    <lineage>
        <taxon>Bacteria</taxon>
        <taxon>Pseudomonadati</taxon>
        <taxon>Bacteroidota</taxon>
        <taxon>Sphingobacteriia</taxon>
        <taxon>Sphingobacteriales</taxon>
        <taxon>Sphingobacteriaceae</taxon>
        <taxon>Mucilaginibacter</taxon>
    </lineage>
</organism>
<dbReference type="EMBL" id="AP017313">
    <property type="protein sequence ID" value="BAU53960.1"/>
    <property type="molecule type" value="Genomic_DNA"/>
</dbReference>
<evidence type="ECO:0000313" key="2">
    <source>
        <dbReference type="Proteomes" id="UP000218263"/>
    </source>
</evidence>
<dbReference type="KEGG" id="mgot:MgSA37_02131"/>
<dbReference type="Gene3D" id="2.30.180.10">
    <property type="entry name" value="FAS1 domain"/>
    <property type="match status" value="1"/>
</dbReference>
<sequence>MIKKSILMVIAVLAIGFYSNRAFAQAAATAPTGDLVVTLSGNADYNVTAALIRAANLGATLKGAGPYTIIAPSNIALAALPSGKLDSLMADPAKLAAVLKGHVIVGKFDKAELIKTLGSGTPTLPTIDGNKLTLSVTDKHLTFTDAQGNHAKVIAFDILGTNGVVIGIDGVLTR</sequence>
<dbReference type="InterPro" id="IPR050904">
    <property type="entry name" value="Adhesion/Biosynth-related"/>
</dbReference>
<dbReference type="Pfam" id="PF02469">
    <property type="entry name" value="Fasciclin"/>
    <property type="match status" value="1"/>
</dbReference>